<gene>
    <name evidence="2" type="ORF">DZC73_28105</name>
</gene>
<dbReference type="EMBL" id="QUSW01000011">
    <property type="protein sequence ID" value="RQP21451.1"/>
    <property type="molecule type" value="Genomic_DNA"/>
</dbReference>
<dbReference type="AlphaFoldDB" id="A0A3N7HLH7"/>
<protein>
    <submittedName>
        <fullName evidence="2">PEP-CTERM sorting domain-containing protein</fullName>
    </submittedName>
</protein>
<dbReference type="InterPro" id="IPR013424">
    <property type="entry name" value="Ice-binding_C"/>
</dbReference>
<feature type="domain" description="Ice-binding protein C-terminal" evidence="1">
    <location>
        <begin position="115"/>
        <end position="140"/>
    </location>
</feature>
<dbReference type="Proteomes" id="UP000267464">
    <property type="component" value="Unassembled WGS sequence"/>
</dbReference>
<dbReference type="Pfam" id="PF07589">
    <property type="entry name" value="PEP-CTERM"/>
    <property type="match status" value="1"/>
</dbReference>
<evidence type="ECO:0000313" key="3">
    <source>
        <dbReference type="Proteomes" id="UP000267464"/>
    </source>
</evidence>
<dbReference type="OrthoDB" id="8906675at2"/>
<reference evidence="2 3" key="1">
    <citation type="submission" date="2018-08" db="EMBL/GenBank/DDBJ databases">
        <authorList>
            <person name="Khan S.A."/>
            <person name="Jeon C.O."/>
            <person name="Chun B.H."/>
            <person name="Jeong S.E."/>
        </authorList>
    </citation>
    <scope>NUCLEOTIDE SEQUENCE [LARGE SCALE GENOMIC DNA]</scope>
    <source>
        <strain evidence="2 3">S-16</strain>
    </source>
</reference>
<evidence type="ECO:0000313" key="2">
    <source>
        <dbReference type="EMBL" id="RQP21451.1"/>
    </source>
</evidence>
<keyword evidence="3" id="KW-1185">Reference proteome</keyword>
<proteinExistence type="predicted"/>
<comment type="caution">
    <text evidence="2">The sequence shown here is derived from an EMBL/GenBank/DDBJ whole genome shotgun (WGS) entry which is preliminary data.</text>
</comment>
<dbReference type="NCBIfam" id="NF038126">
    <property type="entry name" value="PEP_CTERM_FxDxF"/>
    <property type="match status" value="1"/>
</dbReference>
<accession>A0A3N7HLH7</accession>
<name>A0A3N7HLH7_9BURK</name>
<evidence type="ECO:0000259" key="1">
    <source>
        <dbReference type="Pfam" id="PF07589"/>
    </source>
</evidence>
<dbReference type="NCBIfam" id="TIGR02595">
    <property type="entry name" value="PEP_CTERM"/>
    <property type="match status" value="1"/>
</dbReference>
<sequence length="142" mass="14919">MRFTATSDSAGTLGTLDADASVFDSSNSFQFVFNTSLIGLDFTDPLTHLHVTTLGPGSEGTIFDSTGTLPTVVGGFGFTGGTDFSNGVWIYGDFGVQVGGTDYSDVHWSTTKVSAVPEPESYAMILAGLGVMGFIARRRRAD</sequence>
<organism evidence="2 3">
    <name type="scientific">Piscinibacter terrae</name>
    <dbReference type="NCBI Taxonomy" id="2496871"/>
    <lineage>
        <taxon>Bacteria</taxon>
        <taxon>Pseudomonadati</taxon>
        <taxon>Pseudomonadota</taxon>
        <taxon>Betaproteobacteria</taxon>
        <taxon>Burkholderiales</taxon>
        <taxon>Sphaerotilaceae</taxon>
        <taxon>Piscinibacter</taxon>
    </lineage>
</organism>
<reference evidence="2 3" key="2">
    <citation type="submission" date="2018-12" db="EMBL/GenBank/DDBJ databases">
        <title>Rhizobacter gummiphilus sp. nov., a rubber-degrading bacterium isolated from the soil of a botanical garden in Japan.</title>
        <authorList>
            <person name="Shunsuke S.S."/>
        </authorList>
    </citation>
    <scope>NUCLEOTIDE SEQUENCE [LARGE SCALE GENOMIC DNA]</scope>
    <source>
        <strain evidence="2 3">S-16</strain>
    </source>
</reference>